<dbReference type="OrthoDB" id="5817083at2759"/>
<proteinExistence type="predicted"/>
<feature type="transmembrane region" description="Helical" evidence="8">
    <location>
        <begin position="125"/>
        <end position="149"/>
    </location>
</feature>
<dbReference type="PROSITE" id="PS51292">
    <property type="entry name" value="ZF_RING_CH"/>
    <property type="match status" value="1"/>
</dbReference>
<evidence type="ECO:0000256" key="2">
    <source>
        <dbReference type="ARBA" id="ARBA00022692"/>
    </source>
</evidence>
<evidence type="ECO:0000256" key="8">
    <source>
        <dbReference type="SAM" id="Phobius"/>
    </source>
</evidence>
<dbReference type="PANTHER" id="PTHR46283">
    <property type="entry name" value="E3 UBIQUITIN-PROTEIN LIGASE MARCH5"/>
    <property type="match status" value="1"/>
</dbReference>
<evidence type="ECO:0000259" key="9">
    <source>
        <dbReference type="PROSITE" id="PS51292"/>
    </source>
</evidence>
<dbReference type="AlphaFoldDB" id="A0A164Q701"/>
<feature type="transmembrane region" description="Helical" evidence="8">
    <location>
        <begin position="204"/>
        <end position="228"/>
    </location>
</feature>
<feature type="transmembrane region" description="Helical" evidence="8">
    <location>
        <begin position="248"/>
        <end position="265"/>
    </location>
</feature>
<dbReference type="InterPro" id="IPR013083">
    <property type="entry name" value="Znf_RING/FYVE/PHD"/>
</dbReference>
<feature type="domain" description="RING-CH-type" evidence="9">
    <location>
        <begin position="16"/>
        <end position="102"/>
    </location>
</feature>
<sequence>MPEPVLKWNLSRPPTIDDLRNLECFVCREEETRDPSASTSHDTTAVTRKWVHPCSCSLVAHESCLLHWIARAPQNVSSATPVPVNRSAASRCPQCRTKYVIESENPLILKVMEWTDGICNRLGRVVTVSSIVGLGVGAGSGLYALFTIYGEHAAQMFLGTEAYQLLLSTNYNKWPWHAYINVPLIPVLLLLSRSESMNTTLNSLYLIPLSLSANLGAPAMIAPGGVAGNLAQGIETGDLDWLFDWPPHPLWIATLLPVIRTLYFAGREQILNKILGTPEKTDFDAPGGAAPQVVLPPPGDIPAGVHPQVANANAAAVDARRRRRAGVVRRMLWDLEGFHARVDVVQADGARPRPDRAAQARARQAQAQVLAAAGGAVGGNVRVQAAGPVNVNGAANAAQENANPEGDADPNAEEEIHVHVVDVVDGHGIDHEDLQAGEAAADAEDINTIRVTGNSLGRLIGGALIMPTVARIAGALLYRIARRLPGGFLARFLGLHGRPYPPGFGIRSLDPVYWRNTVGLGLWLVATDCASLLHLYLRKRELQSRRIQSRSFAGMDLDSLDLVIPSS</sequence>
<feature type="transmembrane region" description="Helical" evidence="8">
    <location>
        <begin position="459"/>
        <end position="481"/>
    </location>
</feature>
<keyword evidence="6 8" id="KW-1133">Transmembrane helix</keyword>
<dbReference type="GO" id="GO:0016020">
    <property type="term" value="C:membrane"/>
    <property type="evidence" value="ECO:0007669"/>
    <property type="project" value="UniProtKB-SubCell"/>
</dbReference>
<keyword evidence="4" id="KW-0863">Zinc-finger</keyword>
<evidence type="ECO:0000313" key="11">
    <source>
        <dbReference type="Proteomes" id="UP000076722"/>
    </source>
</evidence>
<dbReference type="STRING" id="1314777.A0A164Q701"/>
<evidence type="ECO:0000256" key="5">
    <source>
        <dbReference type="ARBA" id="ARBA00022833"/>
    </source>
</evidence>
<dbReference type="GO" id="GO:0008270">
    <property type="term" value="F:zinc ion binding"/>
    <property type="evidence" value="ECO:0007669"/>
    <property type="project" value="UniProtKB-KW"/>
</dbReference>
<accession>A0A164Q701</accession>
<dbReference type="Proteomes" id="UP000076722">
    <property type="component" value="Unassembled WGS sequence"/>
</dbReference>
<reference evidence="10 11" key="1">
    <citation type="journal article" date="2016" name="Mol. Biol. Evol.">
        <title>Comparative Genomics of Early-Diverging Mushroom-Forming Fungi Provides Insights into the Origins of Lignocellulose Decay Capabilities.</title>
        <authorList>
            <person name="Nagy L.G."/>
            <person name="Riley R."/>
            <person name="Tritt A."/>
            <person name="Adam C."/>
            <person name="Daum C."/>
            <person name="Floudas D."/>
            <person name="Sun H."/>
            <person name="Yadav J.S."/>
            <person name="Pangilinan J."/>
            <person name="Larsson K.H."/>
            <person name="Matsuura K."/>
            <person name="Barry K."/>
            <person name="Labutti K."/>
            <person name="Kuo R."/>
            <person name="Ohm R.A."/>
            <person name="Bhattacharya S.S."/>
            <person name="Shirouzu T."/>
            <person name="Yoshinaga Y."/>
            <person name="Martin F.M."/>
            <person name="Grigoriev I.V."/>
            <person name="Hibbett D.S."/>
        </authorList>
    </citation>
    <scope>NUCLEOTIDE SEQUENCE [LARGE SCALE GENOMIC DNA]</scope>
    <source>
        <strain evidence="10 11">HHB9708</strain>
    </source>
</reference>
<evidence type="ECO:0000256" key="6">
    <source>
        <dbReference type="ARBA" id="ARBA00022989"/>
    </source>
</evidence>
<protein>
    <recommendedName>
        <fullName evidence="9">RING-CH-type domain-containing protein</fullName>
    </recommendedName>
</protein>
<dbReference type="InterPro" id="IPR011016">
    <property type="entry name" value="Znf_RING-CH"/>
</dbReference>
<dbReference type="Gene3D" id="3.30.40.10">
    <property type="entry name" value="Zinc/RING finger domain, C3HC4 (zinc finger)"/>
    <property type="match status" value="1"/>
</dbReference>
<evidence type="ECO:0000313" key="10">
    <source>
        <dbReference type="EMBL" id="KZS89388.1"/>
    </source>
</evidence>
<keyword evidence="2 8" id="KW-0812">Transmembrane</keyword>
<evidence type="ECO:0000256" key="1">
    <source>
        <dbReference type="ARBA" id="ARBA00004141"/>
    </source>
</evidence>
<keyword evidence="7 8" id="KW-0472">Membrane</keyword>
<evidence type="ECO:0000256" key="7">
    <source>
        <dbReference type="ARBA" id="ARBA00023136"/>
    </source>
</evidence>
<keyword evidence="5" id="KW-0862">Zinc</keyword>
<keyword evidence="3" id="KW-0479">Metal-binding</keyword>
<gene>
    <name evidence="10" type="ORF">SISNIDRAFT_552164</name>
</gene>
<feature type="transmembrane region" description="Helical" evidence="8">
    <location>
        <begin position="518"/>
        <end position="537"/>
    </location>
</feature>
<name>A0A164Q701_9AGAM</name>
<keyword evidence="11" id="KW-1185">Reference proteome</keyword>
<evidence type="ECO:0000256" key="3">
    <source>
        <dbReference type="ARBA" id="ARBA00022723"/>
    </source>
</evidence>
<organism evidence="10 11">
    <name type="scientific">Sistotremastrum niveocremeum HHB9708</name>
    <dbReference type="NCBI Taxonomy" id="1314777"/>
    <lineage>
        <taxon>Eukaryota</taxon>
        <taxon>Fungi</taxon>
        <taxon>Dikarya</taxon>
        <taxon>Basidiomycota</taxon>
        <taxon>Agaricomycotina</taxon>
        <taxon>Agaricomycetes</taxon>
        <taxon>Sistotremastrales</taxon>
        <taxon>Sistotremastraceae</taxon>
        <taxon>Sertulicium</taxon>
        <taxon>Sertulicium niveocremeum</taxon>
    </lineage>
</organism>
<evidence type="ECO:0000256" key="4">
    <source>
        <dbReference type="ARBA" id="ARBA00022771"/>
    </source>
</evidence>
<comment type="subcellular location">
    <subcellularLocation>
        <location evidence="1">Membrane</location>
        <topology evidence="1">Multi-pass membrane protein</topology>
    </subcellularLocation>
</comment>
<dbReference type="SMART" id="SM00744">
    <property type="entry name" value="RINGv"/>
    <property type="match status" value="1"/>
</dbReference>
<dbReference type="EMBL" id="KV419428">
    <property type="protein sequence ID" value="KZS89388.1"/>
    <property type="molecule type" value="Genomic_DNA"/>
</dbReference>
<feature type="transmembrane region" description="Helical" evidence="8">
    <location>
        <begin position="174"/>
        <end position="192"/>
    </location>
</feature>